<dbReference type="GO" id="GO:0008270">
    <property type="term" value="F:zinc ion binding"/>
    <property type="evidence" value="ECO:0007669"/>
    <property type="project" value="InterPro"/>
</dbReference>
<evidence type="ECO:0000313" key="13">
    <source>
        <dbReference type="Proteomes" id="UP000030641"/>
    </source>
</evidence>
<evidence type="ECO:0000256" key="9">
    <source>
        <dbReference type="ARBA" id="ARBA00023242"/>
    </source>
</evidence>
<dbReference type="GeneID" id="25366800"/>
<keyword evidence="7" id="KW-0238">DNA-binding</keyword>
<feature type="domain" description="Zn(2)-C6 fungal-type" evidence="11">
    <location>
        <begin position="81"/>
        <end position="110"/>
    </location>
</feature>
<dbReference type="InterPro" id="IPR056751">
    <property type="entry name" value="PAS_13"/>
</dbReference>
<feature type="compositionally biased region" description="Basic and acidic residues" evidence="10">
    <location>
        <begin position="56"/>
        <end position="72"/>
    </location>
</feature>
<dbReference type="Proteomes" id="UP000030641">
    <property type="component" value="Unassembled WGS sequence"/>
</dbReference>
<evidence type="ECO:0000256" key="1">
    <source>
        <dbReference type="ARBA" id="ARBA00004123"/>
    </source>
</evidence>
<dbReference type="SMART" id="SM00066">
    <property type="entry name" value="GAL4"/>
    <property type="match status" value="1"/>
</dbReference>
<accession>A0A074Y8C3</accession>
<dbReference type="GO" id="GO:0005634">
    <property type="term" value="C:nucleus"/>
    <property type="evidence" value="ECO:0007669"/>
    <property type="project" value="UniProtKB-SubCell"/>
</dbReference>
<dbReference type="SUPFAM" id="SSF57701">
    <property type="entry name" value="Zn2/Cys6 DNA-binding domain"/>
    <property type="match status" value="1"/>
</dbReference>
<dbReference type="AlphaFoldDB" id="A0A074Y8C3"/>
<evidence type="ECO:0000256" key="8">
    <source>
        <dbReference type="ARBA" id="ARBA00023163"/>
    </source>
</evidence>
<dbReference type="PANTHER" id="PTHR47659">
    <property type="entry name" value="ZN(II)2CYS6 TRANSCRIPTION FACTOR (EUROFUNG)-RELATED"/>
    <property type="match status" value="1"/>
</dbReference>
<keyword evidence="5" id="KW-0862">Zinc</keyword>
<feature type="compositionally biased region" description="Low complexity" evidence="10">
    <location>
        <begin position="556"/>
        <end position="571"/>
    </location>
</feature>
<organism evidence="12 13">
    <name type="scientific">Aureobasidium subglaciale (strain EXF-2481)</name>
    <name type="common">Aureobasidium pullulans var. subglaciale</name>
    <dbReference type="NCBI Taxonomy" id="1043005"/>
    <lineage>
        <taxon>Eukaryota</taxon>
        <taxon>Fungi</taxon>
        <taxon>Dikarya</taxon>
        <taxon>Ascomycota</taxon>
        <taxon>Pezizomycotina</taxon>
        <taxon>Dothideomycetes</taxon>
        <taxon>Dothideomycetidae</taxon>
        <taxon>Dothideales</taxon>
        <taxon>Saccotheciaceae</taxon>
        <taxon>Aureobasidium</taxon>
    </lineage>
</organism>
<feature type="region of interest" description="Disordered" evidence="10">
    <location>
        <begin position="1"/>
        <end position="78"/>
    </location>
</feature>
<feature type="compositionally biased region" description="Polar residues" evidence="10">
    <location>
        <begin position="406"/>
        <end position="421"/>
    </location>
</feature>
<evidence type="ECO:0000256" key="4">
    <source>
        <dbReference type="ARBA" id="ARBA00022723"/>
    </source>
</evidence>
<dbReference type="InterPro" id="IPR050335">
    <property type="entry name" value="ERT1_acuK_gluconeogen_tf"/>
</dbReference>
<evidence type="ECO:0000259" key="11">
    <source>
        <dbReference type="PROSITE" id="PS50048"/>
    </source>
</evidence>
<dbReference type="GO" id="GO:0000977">
    <property type="term" value="F:RNA polymerase II transcription regulatory region sequence-specific DNA binding"/>
    <property type="evidence" value="ECO:0007669"/>
    <property type="project" value="TreeGrafter"/>
</dbReference>
<feature type="region of interest" description="Disordered" evidence="10">
    <location>
        <begin position="396"/>
        <end position="430"/>
    </location>
</feature>
<evidence type="ECO:0000256" key="7">
    <source>
        <dbReference type="ARBA" id="ARBA00023125"/>
    </source>
</evidence>
<protein>
    <recommendedName>
        <fullName evidence="11">Zn(2)-C6 fungal-type domain-containing protein</fullName>
    </recommendedName>
</protein>
<dbReference type="GO" id="GO:0009267">
    <property type="term" value="P:cellular response to starvation"/>
    <property type="evidence" value="ECO:0007669"/>
    <property type="project" value="TreeGrafter"/>
</dbReference>
<sequence>MASDPAQHGSPDDQTDPSTNHTQSQSQTQIIMSDSIQERFQSDDKASPASATSNKDQNDSAAKRANAKDPSRPRRKKARRACYACQRAHLTCGDERPCLRCIKRGLQDHCHDGVRKKAKYLHDAPNDALMAHTYNQNHNQSQMNQSTPTSEQPPVAQPSSYYPTPVGPQTFANFGHTPSSAPINSPSTTDSPLVHPHPYAPQQNMVTQPFPSASSQQMPPPQDPVSSISHNSSDGKPGQPFNAPFFDPADPSLFNFDISSLNFGNHYGALEFGMLGHMSSGAVETPDAENSLMTSIAYDPTNPNYSTSYPYNNTAFTDWQRNADGTRQNSSGQIFSITGDSSFDGQLNFPNAFAIGENGSISGASPSAANMMDFSTGYSTSPVASAQHLLHSSNQDYNRHQHRPQIRSSFSANDINQTRPNSQRRRRDPSDIYTSVTAPYSYTTGFHALTACLQRLYSPQKTARIARALAAIRPSFISCTKQLNVDDLIFMEKCFQRTLFEYDDFLTAYGTPTLILRRTGEVAAVSKEFSLLTGWSKDVLLGKDANMNINIGNASGRQTGTSTRGTATPRGQGSGDTAGRLQPVLLPELMEDDNVIDFYEDFAKLAFGDSRGVMMKPCKLLKYKTKEDPGWSADLLGERENRLSNGKPVGPLISGESGMNSLGDRDGKVSCMFCWVVKRDVFDIPMMIVMNFLPII</sequence>
<dbReference type="InterPro" id="IPR001138">
    <property type="entry name" value="Zn2Cys6_DnaBD"/>
</dbReference>
<keyword evidence="9" id="KW-0539">Nucleus</keyword>
<dbReference type="OrthoDB" id="2538135at2759"/>
<dbReference type="OMA" id="VMTTCKL"/>
<dbReference type="InterPro" id="IPR036864">
    <property type="entry name" value="Zn2-C6_fun-type_DNA-bd_sf"/>
</dbReference>
<dbReference type="GO" id="GO:0000981">
    <property type="term" value="F:DNA-binding transcription factor activity, RNA polymerase II-specific"/>
    <property type="evidence" value="ECO:0007669"/>
    <property type="project" value="InterPro"/>
</dbReference>
<comment type="subcellular location">
    <subcellularLocation>
        <location evidence="1">Nucleus</location>
    </subcellularLocation>
</comment>
<keyword evidence="8" id="KW-0804">Transcription</keyword>
<keyword evidence="6" id="KW-0805">Transcription regulation</keyword>
<reference evidence="12 13" key="1">
    <citation type="journal article" date="2014" name="BMC Genomics">
        <title>Genome sequencing of four Aureobasidium pullulans varieties: biotechnological potential, stress tolerance, and description of new species.</title>
        <authorList>
            <person name="Gostin Ar C."/>
            <person name="Ohm R.A."/>
            <person name="Kogej T."/>
            <person name="Sonjak S."/>
            <person name="Turk M."/>
            <person name="Zajc J."/>
            <person name="Zalar P."/>
            <person name="Grube M."/>
            <person name="Sun H."/>
            <person name="Han J."/>
            <person name="Sharma A."/>
            <person name="Chiniquy J."/>
            <person name="Ngan C.Y."/>
            <person name="Lipzen A."/>
            <person name="Barry K."/>
            <person name="Grigoriev I.V."/>
            <person name="Gunde-Cimerman N."/>
        </authorList>
    </citation>
    <scope>NUCLEOTIDE SEQUENCE [LARGE SCALE GENOMIC DNA]</scope>
    <source>
        <strain evidence="12 13">EXF-2481</strain>
    </source>
</reference>
<feature type="compositionally biased region" description="Polar residues" evidence="10">
    <location>
        <begin position="170"/>
        <end position="191"/>
    </location>
</feature>
<evidence type="ECO:0000256" key="10">
    <source>
        <dbReference type="SAM" id="MobiDB-lite"/>
    </source>
</evidence>
<evidence type="ECO:0000256" key="6">
    <source>
        <dbReference type="ARBA" id="ARBA00023015"/>
    </source>
</evidence>
<feature type="region of interest" description="Disordered" evidence="10">
    <location>
        <begin position="138"/>
        <end position="246"/>
    </location>
</feature>
<dbReference type="PANTHER" id="PTHR47659:SF1">
    <property type="entry name" value="TRANSCRIPTION ACTIVATOR OF GLUCONEOGENESIS ERT1"/>
    <property type="match status" value="1"/>
</dbReference>
<gene>
    <name evidence="12" type="ORF">AUEXF2481DRAFT_41169</name>
</gene>
<dbReference type="HOGENOM" id="CLU_010748_1_0_1"/>
<dbReference type="Pfam" id="PF24990">
    <property type="entry name" value="PAS_13"/>
    <property type="match status" value="1"/>
</dbReference>
<feature type="compositionally biased region" description="Low complexity" evidence="10">
    <location>
        <begin position="18"/>
        <end position="35"/>
    </location>
</feature>
<feature type="compositionally biased region" description="Basic and acidic residues" evidence="10">
    <location>
        <begin position="36"/>
        <end position="46"/>
    </location>
</feature>
<feature type="compositionally biased region" description="Polar residues" evidence="10">
    <location>
        <begin position="147"/>
        <end position="162"/>
    </location>
</feature>
<feature type="region of interest" description="Disordered" evidence="10">
    <location>
        <begin position="551"/>
        <end position="578"/>
    </location>
</feature>
<comment type="similarity">
    <text evidence="2">Belongs to the ERT1/acuK family.</text>
</comment>
<feature type="compositionally biased region" description="Low complexity" evidence="10">
    <location>
        <begin position="208"/>
        <end position="217"/>
    </location>
</feature>
<keyword evidence="4" id="KW-0479">Metal-binding</keyword>
<name>A0A074Y8C3_AURSE</name>
<keyword evidence="13" id="KW-1185">Reference proteome</keyword>
<dbReference type="FunCoup" id="A0A074Y8C3">
    <property type="interactions" value="215"/>
</dbReference>
<proteinExistence type="inferred from homology"/>
<dbReference type="InParanoid" id="A0A074Y8C3"/>
<dbReference type="EMBL" id="KL584763">
    <property type="protein sequence ID" value="KEQ93980.1"/>
    <property type="molecule type" value="Genomic_DNA"/>
</dbReference>
<dbReference type="PROSITE" id="PS50048">
    <property type="entry name" value="ZN2_CY6_FUNGAL_2"/>
    <property type="match status" value="1"/>
</dbReference>
<dbReference type="RefSeq" id="XP_013342553.1">
    <property type="nucleotide sequence ID" value="XM_013487099.1"/>
</dbReference>
<evidence type="ECO:0000256" key="2">
    <source>
        <dbReference type="ARBA" id="ARBA00010855"/>
    </source>
</evidence>
<evidence type="ECO:0000256" key="3">
    <source>
        <dbReference type="ARBA" id="ARBA00022432"/>
    </source>
</evidence>
<dbReference type="STRING" id="1043005.A0A074Y8C3"/>
<evidence type="ECO:0000256" key="5">
    <source>
        <dbReference type="ARBA" id="ARBA00022833"/>
    </source>
</evidence>
<dbReference type="GO" id="GO:0006094">
    <property type="term" value="P:gluconeogenesis"/>
    <property type="evidence" value="ECO:0007669"/>
    <property type="project" value="UniProtKB-KW"/>
</dbReference>
<keyword evidence="3" id="KW-0312">Gluconeogenesis</keyword>
<dbReference type="CDD" id="cd00067">
    <property type="entry name" value="GAL4"/>
    <property type="match status" value="1"/>
</dbReference>
<evidence type="ECO:0000313" key="12">
    <source>
        <dbReference type="EMBL" id="KEQ93980.1"/>
    </source>
</evidence>